<dbReference type="AlphaFoldDB" id="A0A8W8M481"/>
<evidence type="ECO:0000256" key="1">
    <source>
        <dbReference type="SAM" id="MobiDB-lite"/>
    </source>
</evidence>
<protein>
    <recommendedName>
        <fullName evidence="6">CX domain-containing protein</fullName>
    </recommendedName>
</protein>
<proteinExistence type="predicted"/>
<feature type="transmembrane region" description="Helical" evidence="2">
    <location>
        <begin position="219"/>
        <end position="245"/>
    </location>
</feature>
<keyword evidence="5" id="KW-1185">Reference proteome</keyword>
<dbReference type="Proteomes" id="UP000005408">
    <property type="component" value="Unassembled WGS sequence"/>
</dbReference>
<evidence type="ECO:0000313" key="4">
    <source>
        <dbReference type="EnsemblMetazoa" id="G30889.2:cds"/>
    </source>
</evidence>
<reference evidence="4" key="1">
    <citation type="submission" date="2022-08" db="UniProtKB">
        <authorList>
            <consortium name="EnsemblMetazoa"/>
        </authorList>
    </citation>
    <scope>IDENTIFICATION</scope>
    <source>
        <strain evidence="4">05x7-T-G4-1.051#20</strain>
    </source>
</reference>
<keyword evidence="2" id="KW-0812">Transmembrane</keyword>
<keyword evidence="2" id="KW-1133">Transmembrane helix</keyword>
<feature type="chain" id="PRO_5036442490" description="CX domain-containing protein" evidence="3">
    <location>
        <begin position="19"/>
        <end position="332"/>
    </location>
</feature>
<feature type="compositionally biased region" description="Acidic residues" evidence="1">
    <location>
        <begin position="306"/>
        <end position="319"/>
    </location>
</feature>
<keyword evidence="3" id="KW-0732">Signal</keyword>
<feature type="compositionally biased region" description="Low complexity" evidence="1">
    <location>
        <begin position="159"/>
        <end position="168"/>
    </location>
</feature>
<accession>A0A8W8M481</accession>
<evidence type="ECO:0008006" key="6">
    <source>
        <dbReference type="Google" id="ProtNLM"/>
    </source>
</evidence>
<evidence type="ECO:0000256" key="2">
    <source>
        <dbReference type="SAM" id="Phobius"/>
    </source>
</evidence>
<evidence type="ECO:0000313" key="5">
    <source>
        <dbReference type="Proteomes" id="UP000005408"/>
    </source>
</evidence>
<evidence type="ECO:0000256" key="3">
    <source>
        <dbReference type="SAM" id="SignalP"/>
    </source>
</evidence>
<sequence>MELLQVVVIVTLLGFLDAKSCYFIKTIINWGRDWNDFKTNTSLYKTKISSVYCSYDEVCCGRSCCPDPSVTPKYYYYDTYNYQYDSSDDDSKMSTGSTLGTAFAVVIVFSFCMSCCIACCKQQKNERQNVNVCNAPPIVAYSSDIGAVIVRQVPRDNTSSSSSSASSSPGGEDNSNHDTSQPYAASETYGFSSLDTRRNEAPPYESANLLQTCGYCLKMAWVALVFGLAVALGVCIICLVVFICMRCSNSTGSRKMSRDINDISKNTSQTTIAFLATSTQKTLLFDDSFLVLSSPLNSRSDKYENDDLSVGETNDTSDEIEVRKSSSEDDAD</sequence>
<keyword evidence="2" id="KW-0472">Membrane</keyword>
<dbReference type="EnsemblMetazoa" id="G30889.2">
    <property type="protein sequence ID" value="G30889.2:cds"/>
    <property type="gene ID" value="G30889"/>
</dbReference>
<feature type="region of interest" description="Disordered" evidence="1">
    <location>
        <begin position="154"/>
        <end position="183"/>
    </location>
</feature>
<feature type="compositionally biased region" description="Basic and acidic residues" evidence="1">
    <location>
        <begin position="320"/>
        <end position="332"/>
    </location>
</feature>
<feature type="signal peptide" evidence="3">
    <location>
        <begin position="1"/>
        <end position="18"/>
    </location>
</feature>
<feature type="region of interest" description="Disordered" evidence="1">
    <location>
        <begin position="298"/>
        <end position="332"/>
    </location>
</feature>
<name>A0A8W8M481_MAGGI</name>
<organism evidence="4 5">
    <name type="scientific">Magallana gigas</name>
    <name type="common">Pacific oyster</name>
    <name type="synonym">Crassostrea gigas</name>
    <dbReference type="NCBI Taxonomy" id="29159"/>
    <lineage>
        <taxon>Eukaryota</taxon>
        <taxon>Metazoa</taxon>
        <taxon>Spiralia</taxon>
        <taxon>Lophotrochozoa</taxon>
        <taxon>Mollusca</taxon>
        <taxon>Bivalvia</taxon>
        <taxon>Autobranchia</taxon>
        <taxon>Pteriomorphia</taxon>
        <taxon>Ostreida</taxon>
        <taxon>Ostreoidea</taxon>
        <taxon>Ostreidae</taxon>
        <taxon>Magallana</taxon>
    </lineage>
</organism>